<organism evidence="1">
    <name type="scientific">Streptomyces haneummycinicus</name>
    <dbReference type="NCBI Taxonomy" id="3074435"/>
    <lineage>
        <taxon>Bacteria</taxon>
        <taxon>Bacillati</taxon>
        <taxon>Actinomycetota</taxon>
        <taxon>Actinomycetes</taxon>
        <taxon>Kitasatosporales</taxon>
        <taxon>Streptomycetaceae</taxon>
        <taxon>Streptomyces</taxon>
    </lineage>
</organism>
<sequence length="76" mass="8584">MPDLMNAPAAQAGLLSDLRVRQPLRMQVLHHTPTEAGQLCHLLLRAGQPGRDLTQEQVRIINRHDPLQLVRHDHTS</sequence>
<dbReference type="AlphaFoldDB" id="A0AAT9H971"/>
<dbReference type="EMBL" id="AP035768">
    <property type="protein sequence ID" value="BFO13933.1"/>
    <property type="molecule type" value="Genomic_DNA"/>
</dbReference>
<name>A0AAT9H971_9ACTN</name>
<gene>
    <name evidence="1" type="ORF">SHKM778_03210</name>
</gene>
<accession>A0AAT9H971</accession>
<reference evidence="1" key="2">
    <citation type="submission" date="2024-07" db="EMBL/GenBank/DDBJ databases">
        <title>Streptomyces haneummycinica sp. nov., a new antibiotic-producing actinobacterium isolated from marine sediment.</title>
        <authorList>
            <person name="Uemura M."/>
            <person name="Hamada M."/>
            <person name="Hirano S."/>
            <person name="Kobayashi K."/>
            <person name="Ohshiro T."/>
            <person name="Kobayashi T."/>
            <person name="Terahara T."/>
        </authorList>
    </citation>
    <scope>NUCLEOTIDE SEQUENCE</scope>
    <source>
        <strain evidence="1">KM77-8</strain>
    </source>
</reference>
<evidence type="ECO:0000313" key="1">
    <source>
        <dbReference type="EMBL" id="BFO13933.1"/>
    </source>
</evidence>
<protein>
    <submittedName>
        <fullName evidence="1">Uncharacterized protein</fullName>
    </submittedName>
</protein>
<proteinExistence type="predicted"/>
<reference evidence="1" key="1">
    <citation type="submission" date="2024-06" db="EMBL/GenBank/DDBJ databases">
        <authorList>
            <consortium name="consrtm"/>
            <person name="Uemura M."/>
            <person name="Terahara T."/>
        </authorList>
    </citation>
    <scope>NUCLEOTIDE SEQUENCE</scope>
    <source>
        <strain evidence="1">KM77-8</strain>
    </source>
</reference>